<keyword evidence="2" id="KW-0614">Plasmid</keyword>
<evidence type="ECO:0000313" key="2">
    <source>
        <dbReference type="EMBL" id="AKG90554.1"/>
    </source>
</evidence>
<sequence>MTISCPDLPTDYSEPAPKVVLSYGLGEDSTAILLRWIEDPTSRDFDLDDLVVITAMTGDEWDSTRAAVEEHVLPRMAAAGIRYIQVGRGRRHVTTSGDGVTILDDSSSPSRLYIEGEYSLYREMTEAGTVPQSGGARLCSVHAKGDALDPVIARLTRGQSYRHAMGFEAGEQRRAVKDAMFNTDLRTGEYPLIDWGWTRDDAIAYTRSVTGTSVGKSACTFCPFTFANKQGRADVFARYAADPTVGAKTLLMEHLSLALNPAQGLVGGRRLIDMLRDQKLDGVVDAFTAVLEDQEHAIYDVRRILRPRKTDPTKLGNAARSIRVRGRGTRQGMQGILDRLAADGKAKGLVRPVVGEDGILRVYQHERGPAFPAIERYFVVAPALAAAKEHEKFDQWWSDAVATIALEPAAA</sequence>
<accession>A0A0F7ID98</accession>
<gene>
    <name evidence="1" type="ORF">pVAPN2012_1050</name>
    <name evidence="2" type="ORF">pVAPN_1050</name>
</gene>
<protein>
    <submittedName>
        <fullName evidence="2">Uncharacterized protein</fullName>
    </submittedName>
</protein>
<dbReference type="EMBL" id="KF439868">
    <property type="protein sequence ID" value="AKG90554.1"/>
    <property type="molecule type" value="Genomic_DNA"/>
</dbReference>
<reference evidence="2" key="1">
    <citation type="journal article" date="2015" name="Infect. Immun.">
        <title>An Invertron-Like Linear Plasmid Mediates Intracellular Survival and Virulence in Bovine Isolates of Rhodococcus equi.</title>
        <authorList>
            <person name="Valero-Rello A."/>
            <person name="Hapeshi A."/>
            <person name="Anastasi E."/>
            <person name="Alvarez S."/>
            <person name="Scortti M."/>
            <person name="Meijer W.G."/>
            <person name="MacArthur I."/>
            <person name="Vazquez-Boland J.A."/>
        </authorList>
    </citation>
    <scope>NUCLEOTIDE SEQUENCE</scope>
    <source>
        <strain evidence="2">PAM1571</strain>
        <strain evidence="1">PAM2012</strain>
        <plasmid evidence="2">pVAPN1571</plasmid>
        <plasmid evidence="1">pVAPN2012</plasmid>
    </source>
</reference>
<geneLocation type="plasmid" evidence="2">
    <name>pVAPN1571</name>
</geneLocation>
<dbReference type="AlphaFoldDB" id="A0A0F7ID98"/>
<dbReference type="EMBL" id="KP851975">
    <property type="protein sequence ID" value="AKF16057.1"/>
    <property type="molecule type" value="Genomic_DNA"/>
</dbReference>
<proteinExistence type="predicted"/>
<geneLocation type="plasmid" evidence="1">
    <name>pVAPN2012</name>
</geneLocation>
<evidence type="ECO:0000313" key="1">
    <source>
        <dbReference type="EMBL" id="AKF16057.1"/>
    </source>
</evidence>
<organism evidence="2">
    <name type="scientific">Rhodococcus hoagii</name>
    <name type="common">Corynebacterium equii</name>
    <dbReference type="NCBI Taxonomy" id="43767"/>
    <lineage>
        <taxon>Bacteria</taxon>
        <taxon>Bacillati</taxon>
        <taxon>Actinomycetota</taxon>
        <taxon>Actinomycetes</taxon>
        <taxon>Mycobacteriales</taxon>
        <taxon>Nocardiaceae</taxon>
        <taxon>Prescottella</taxon>
    </lineage>
</organism>
<name>A0A0F7ID98_RHOHA</name>
<dbReference type="RefSeq" id="WP_233279761.1">
    <property type="nucleotide sequence ID" value="NZ_AP024182.1"/>
</dbReference>